<accession>A0A0R2NUN7</accession>
<dbReference type="PANTHER" id="PTHR46517:SF1">
    <property type="entry name" value="FRUCTOSE-2,6-BISPHOSPHATASE TIGAR"/>
    <property type="match status" value="1"/>
</dbReference>
<sequence length="218" mass="24266">MATFSVYMIRHGQTYFNKYRRMQGWCDSPLTEVGKQDAVNAGKMLADVKFDAAYASDMTRAMDTANLILPNSGNADLTVTPMPAFREAFYGYFEGDDTSQTWFMIGAPHQAPSLSDIIAKYGIHKAKDFAKEADPFHQAENNAEFWARVNGGIDELRQNAHDGDKVLLVSHGNTIFSIAAEVAELTSPDRPKNGSVTKFTITDDSIHLDYFGKKDHIK</sequence>
<dbReference type="AlphaFoldDB" id="A0A0R2NUN7"/>
<feature type="binding site" evidence="3">
    <location>
        <begin position="172"/>
        <end position="173"/>
    </location>
    <ligand>
        <name>substrate</name>
    </ligand>
</feature>
<keyword evidence="1" id="KW-0378">Hydrolase</keyword>
<evidence type="ECO:0000313" key="6">
    <source>
        <dbReference type="Proteomes" id="UP000050920"/>
    </source>
</evidence>
<dbReference type="PANTHER" id="PTHR46517">
    <property type="entry name" value="FRUCTOSE-2,6-BISPHOSPHATASE TIGAR"/>
    <property type="match status" value="1"/>
</dbReference>
<dbReference type="CDD" id="cd07067">
    <property type="entry name" value="HP_PGM_like"/>
    <property type="match status" value="1"/>
</dbReference>
<dbReference type="SMART" id="SM00855">
    <property type="entry name" value="PGAM"/>
    <property type="match status" value="1"/>
</dbReference>
<feature type="active site" description="Tele-phosphohistidine intermediate" evidence="2">
    <location>
        <position position="11"/>
    </location>
</feature>
<dbReference type="GO" id="GO:0045820">
    <property type="term" value="P:negative regulation of glycolytic process"/>
    <property type="evidence" value="ECO:0007669"/>
    <property type="project" value="TreeGrafter"/>
</dbReference>
<evidence type="ECO:0000256" key="2">
    <source>
        <dbReference type="PIRSR" id="PIRSR613078-1"/>
    </source>
</evidence>
<feature type="binding site" evidence="3">
    <location>
        <begin position="87"/>
        <end position="90"/>
    </location>
    <ligand>
        <name>substrate</name>
    </ligand>
</feature>
<comment type="caution">
    <text evidence="5">The sequence shown here is derived from an EMBL/GenBank/DDBJ whole genome shotgun (WGS) entry which is preliminary data.</text>
</comment>
<dbReference type="RefSeq" id="WP_024624856.1">
    <property type="nucleotide sequence ID" value="NZ_AYGX02000005.1"/>
</dbReference>
<dbReference type="GO" id="GO:0043456">
    <property type="term" value="P:regulation of pentose-phosphate shunt"/>
    <property type="evidence" value="ECO:0007669"/>
    <property type="project" value="TreeGrafter"/>
</dbReference>
<dbReference type="InterPro" id="IPR029033">
    <property type="entry name" value="His_PPase_superfam"/>
</dbReference>
<reference evidence="5 6" key="1">
    <citation type="journal article" date="2015" name="Genome Announc.">
        <title>Expanding the biotechnology potential of lactobacilli through comparative genomics of 213 strains and associated genera.</title>
        <authorList>
            <person name="Sun Z."/>
            <person name="Harris H.M."/>
            <person name="McCann A."/>
            <person name="Guo C."/>
            <person name="Argimon S."/>
            <person name="Zhang W."/>
            <person name="Yang X."/>
            <person name="Jeffery I.B."/>
            <person name="Cooney J.C."/>
            <person name="Kagawa T.F."/>
            <person name="Liu W."/>
            <person name="Song Y."/>
            <person name="Salvetti E."/>
            <person name="Wrobel A."/>
            <person name="Rasinkangas P."/>
            <person name="Parkhill J."/>
            <person name="Rea M.C."/>
            <person name="O'Sullivan O."/>
            <person name="Ritari J."/>
            <person name="Douillard F.P."/>
            <person name="Paul Ross R."/>
            <person name="Yang R."/>
            <person name="Briner A.E."/>
            <person name="Felis G.E."/>
            <person name="de Vos W.M."/>
            <person name="Barrangou R."/>
            <person name="Klaenhammer T.R."/>
            <person name="Caufield P.W."/>
            <person name="Cui Y."/>
            <person name="Zhang H."/>
            <person name="O'Toole P.W."/>
        </authorList>
    </citation>
    <scope>NUCLEOTIDE SEQUENCE [LARGE SCALE GENOMIC DNA]</scope>
    <source>
        <strain evidence="5 6">DSM 21115</strain>
    </source>
</reference>
<dbReference type="GO" id="GO:0005829">
    <property type="term" value="C:cytosol"/>
    <property type="evidence" value="ECO:0007669"/>
    <property type="project" value="TreeGrafter"/>
</dbReference>
<dbReference type="Gene3D" id="3.40.50.1240">
    <property type="entry name" value="Phosphoglycerate mutase-like"/>
    <property type="match status" value="1"/>
</dbReference>
<feature type="site" description="Transition state stabilizer" evidence="4">
    <location>
        <position position="171"/>
    </location>
</feature>
<feature type="binding site" evidence="3">
    <location>
        <begin position="10"/>
        <end position="17"/>
    </location>
    <ligand>
        <name>substrate</name>
    </ligand>
</feature>
<dbReference type="SUPFAM" id="SSF53254">
    <property type="entry name" value="Phosphoglycerate mutase-like"/>
    <property type="match status" value="1"/>
</dbReference>
<dbReference type="Pfam" id="PF00300">
    <property type="entry name" value="His_Phos_1"/>
    <property type="match status" value="1"/>
</dbReference>
<evidence type="ECO:0000256" key="4">
    <source>
        <dbReference type="PIRSR" id="PIRSR613078-3"/>
    </source>
</evidence>
<gene>
    <name evidence="5" type="ORF">DY78_GL000022</name>
</gene>
<dbReference type="Proteomes" id="UP000050920">
    <property type="component" value="Unassembled WGS sequence"/>
</dbReference>
<name>A0A0R2NUN7_9LACO</name>
<keyword evidence="6" id="KW-1185">Reference proteome</keyword>
<feature type="binding site" evidence="3">
    <location>
        <position position="60"/>
    </location>
    <ligand>
        <name>substrate</name>
    </ligand>
</feature>
<dbReference type="InterPro" id="IPR051695">
    <property type="entry name" value="Phosphoglycerate_Mutase"/>
</dbReference>
<dbReference type="EMBL" id="AYGX02000005">
    <property type="protein sequence ID" value="KRO29478.1"/>
    <property type="molecule type" value="Genomic_DNA"/>
</dbReference>
<proteinExistence type="predicted"/>
<evidence type="ECO:0000256" key="3">
    <source>
        <dbReference type="PIRSR" id="PIRSR613078-2"/>
    </source>
</evidence>
<evidence type="ECO:0000313" key="5">
    <source>
        <dbReference type="EMBL" id="KRO29478.1"/>
    </source>
</evidence>
<dbReference type="GO" id="GO:0004331">
    <property type="term" value="F:fructose-2,6-bisphosphate 2-phosphatase activity"/>
    <property type="evidence" value="ECO:0007669"/>
    <property type="project" value="TreeGrafter"/>
</dbReference>
<feature type="active site" description="Proton donor/acceptor" evidence="2">
    <location>
        <position position="87"/>
    </location>
</feature>
<protein>
    <submittedName>
        <fullName evidence="5">Phosphoglycerate mutase</fullName>
    </submittedName>
</protein>
<organism evidence="5 6">
    <name type="scientific">Lactiplantibacillus fabifermentans DSM 21115</name>
    <dbReference type="NCBI Taxonomy" id="1413187"/>
    <lineage>
        <taxon>Bacteria</taxon>
        <taxon>Bacillati</taxon>
        <taxon>Bacillota</taxon>
        <taxon>Bacilli</taxon>
        <taxon>Lactobacillales</taxon>
        <taxon>Lactobacillaceae</taxon>
        <taxon>Lactiplantibacillus</taxon>
    </lineage>
</organism>
<evidence type="ECO:0000256" key="1">
    <source>
        <dbReference type="ARBA" id="ARBA00022801"/>
    </source>
</evidence>
<dbReference type="InterPro" id="IPR013078">
    <property type="entry name" value="His_Pase_superF_clade-1"/>
</dbReference>